<feature type="region of interest" description="Disordered" evidence="4">
    <location>
        <begin position="1"/>
        <end position="26"/>
    </location>
</feature>
<dbReference type="InterPro" id="IPR013083">
    <property type="entry name" value="Znf_RING/FYVE/PHD"/>
</dbReference>
<evidence type="ECO:0000259" key="5">
    <source>
        <dbReference type="SMART" id="SM00744"/>
    </source>
</evidence>
<sequence>MEFESFEESRLSADGSKSIPPLPSSSSLRLCRICHEEEEQDTTTMETPCACSGTLKVIRTPSNSVKYIIWN</sequence>
<evidence type="ECO:0000256" key="3">
    <source>
        <dbReference type="ARBA" id="ARBA00022833"/>
    </source>
</evidence>
<proteinExistence type="predicted"/>
<keyword evidence="3" id="KW-0862">Zinc</keyword>
<dbReference type="Pfam" id="PF12906">
    <property type="entry name" value="RINGv"/>
    <property type="match status" value="1"/>
</dbReference>
<dbReference type="SUPFAM" id="SSF57850">
    <property type="entry name" value="RING/U-box"/>
    <property type="match status" value="1"/>
</dbReference>
<comment type="caution">
    <text evidence="6">The sequence shown here is derived from an EMBL/GenBank/DDBJ whole genome shotgun (WGS) entry which is preliminary data.</text>
</comment>
<dbReference type="Proteomes" id="UP001412067">
    <property type="component" value="Unassembled WGS sequence"/>
</dbReference>
<protein>
    <recommendedName>
        <fullName evidence="5">RING-CH-type domain-containing protein</fullName>
    </recommendedName>
</protein>
<accession>A0ABR2MSB9</accession>
<keyword evidence="1" id="KW-0479">Metal-binding</keyword>
<dbReference type="Gene3D" id="3.30.40.10">
    <property type="entry name" value="Zinc/RING finger domain, C3HC4 (zinc finger)"/>
    <property type="match status" value="1"/>
</dbReference>
<dbReference type="SMART" id="SM00744">
    <property type="entry name" value="RINGv"/>
    <property type="match status" value="1"/>
</dbReference>
<gene>
    <name evidence="6" type="ORF">KSP40_PGU012457</name>
</gene>
<reference evidence="6 7" key="1">
    <citation type="journal article" date="2022" name="Nat. Plants">
        <title>Genomes of leafy and leafless Platanthera orchids illuminate the evolution of mycoheterotrophy.</title>
        <authorList>
            <person name="Li M.H."/>
            <person name="Liu K.W."/>
            <person name="Li Z."/>
            <person name="Lu H.C."/>
            <person name="Ye Q.L."/>
            <person name="Zhang D."/>
            <person name="Wang J.Y."/>
            <person name="Li Y.F."/>
            <person name="Zhong Z.M."/>
            <person name="Liu X."/>
            <person name="Yu X."/>
            <person name="Liu D.K."/>
            <person name="Tu X.D."/>
            <person name="Liu B."/>
            <person name="Hao Y."/>
            <person name="Liao X.Y."/>
            <person name="Jiang Y.T."/>
            <person name="Sun W.H."/>
            <person name="Chen J."/>
            <person name="Chen Y.Q."/>
            <person name="Ai Y."/>
            <person name="Zhai J.W."/>
            <person name="Wu S.S."/>
            <person name="Zhou Z."/>
            <person name="Hsiao Y.Y."/>
            <person name="Wu W.L."/>
            <person name="Chen Y.Y."/>
            <person name="Lin Y.F."/>
            <person name="Hsu J.L."/>
            <person name="Li C.Y."/>
            <person name="Wang Z.W."/>
            <person name="Zhao X."/>
            <person name="Zhong W.Y."/>
            <person name="Ma X.K."/>
            <person name="Ma L."/>
            <person name="Huang J."/>
            <person name="Chen G.Z."/>
            <person name="Huang M.Z."/>
            <person name="Huang L."/>
            <person name="Peng D.H."/>
            <person name="Luo Y.B."/>
            <person name="Zou S.Q."/>
            <person name="Chen S.P."/>
            <person name="Lan S."/>
            <person name="Tsai W.C."/>
            <person name="Van de Peer Y."/>
            <person name="Liu Z.J."/>
        </authorList>
    </citation>
    <scope>NUCLEOTIDE SEQUENCE [LARGE SCALE GENOMIC DNA]</scope>
    <source>
        <strain evidence="6">Lor288</strain>
    </source>
</reference>
<keyword evidence="7" id="KW-1185">Reference proteome</keyword>
<dbReference type="EMBL" id="JBBWWR010000005">
    <property type="protein sequence ID" value="KAK8966946.1"/>
    <property type="molecule type" value="Genomic_DNA"/>
</dbReference>
<evidence type="ECO:0000256" key="2">
    <source>
        <dbReference type="ARBA" id="ARBA00022771"/>
    </source>
</evidence>
<evidence type="ECO:0000313" key="7">
    <source>
        <dbReference type="Proteomes" id="UP001412067"/>
    </source>
</evidence>
<evidence type="ECO:0000313" key="6">
    <source>
        <dbReference type="EMBL" id="KAK8966946.1"/>
    </source>
</evidence>
<keyword evidence="2" id="KW-0863">Zinc-finger</keyword>
<organism evidence="6 7">
    <name type="scientific">Platanthera guangdongensis</name>
    <dbReference type="NCBI Taxonomy" id="2320717"/>
    <lineage>
        <taxon>Eukaryota</taxon>
        <taxon>Viridiplantae</taxon>
        <taxon>Streptophyta</taxon>
        <taxon>Embryophyta</taxon>
        <taxon>Tracheophyta</taxon>
        <taxon>Spermatophyta</taxon>
        <taxon>Magnoliopsida</taxon>
        <taxon>Liliopsida</taxon>
        <taxon>Asparagales</taxon>
        <taxon>Orchidaceae</taxon>
        <taxon>Orchidoideae</taxon>
        <taxon>Orchideae</taxon>
        <taxon>Orchidinae</taxon>
        <taxon>Platanthera</taxon>
    </lineage>
</organism>
<feature type="domain" description="RING-CH-type" evidence="5">
    <location>
        <begin position="30"/>
        <end position="66"/>
    </location>
</feature>
<evidence type="ECO:0000256" key="4">
    <source>
        <dbReference type="SAM" id="MobiDB-lite"/>
    </source>
</evidence>
<evidence type="ECO:0000256" key="1">
    <source>
        <dbReference type="ARBA" id="ARBA00022723"/>
    </source>
</evidence>
<name>A0ABR2MSB9_9ASPA</name>
<dbReference type="InterPro" id="IPR011016">
    <property type="entry name" value="Znf_RING-CH"/>
</dbReference>